<feature type="region of interest" description="Disordered" evidence="1">
    <location>
        <begin position="1"/>
        <end position="22"/>
    </location>
</feature>
<proteinExistence type="predicted"/>
<gene>
    <name evidence="2" type="ORF">D0Z07_5656</name>
</gene>
<protein>
    <submittedName>
        <fullName evidence="2">Uncharacterized protein</fullName>
    </submittedName>
</protein>
<feature type="compositionally biased region" description="Basic and acidic residues" evidence="1">
    <location>
        <begin position="115"/>
        <end position="124"/>
    </location>
</feature>
<evidence type="ECO:0000313" key="2">
    <source>
        <dbReference type="EMBL" id="KAG0648097.1"/>
    </source>
</evidence>
<dbReference type="Proteomes" id="UP000785200">
    <property type="component" value="Unassembled WGS sequence"/>
</dbReference>
<feature type="compositionally biased region" description="Basic and acidic residues" evidence="1">
    <location>
        <begin position="462"/>
        <end position="481"/>
    </location>
</feature>
<keyword evidence="3" id="KW-1185">Reference proteome</keyword>
<dbReference type="AlphaFoldDB" id="A0A9P6VI18"/>
<feature type="compositionally biased region" description="Basic and acidic residues" evidence="1">
    <location>
        <begin position="383"/>
        <end position="428"/>
    </location>
</feature>
<sequence length="493" mass="55193">MQYQPHQPSTYAGGPAVEHPQRDFSHLSHQATPFSSHRSQAAPPYSEVDFRMQSYGIISNEHAPSSSAPRLSPPNTHERRQMHPRYPADNHNAFPDTNPFRRTDQSPVPYADNKLTNDFKDLKVQDSQYSGLLASPSRRSPTPSPSRYPVTPYQQEPHYTHQTNPSIASNDASSIPSEEQILEGALAFYRNARSPPSSIPPLKFPIAIPQIIPGGGQAFVRAWSPSLSNHGITQTEFLAFIDGLNIVSTANPPLQILNLAGGLIGMVPHHWAAIAGFAMQTTAQLGTAAVSKGRTEMYMKEANEKFFAPRRLKVAIASRDAVGSVLRLPRDAPILAPLTRETINMGMVERSLALMQGYAAELDFNVPPPAEQTTTLAKMSARQVDRQVKKNEKKMLKEREKILGKEEKGTARTLEMREHDRGRRRSDSDSSDSEEERMPKSRRELKKERSRERKERRHQRKADKDARKGRGKAGKDKDAAKAKKLLWILIQNL</sequence>
<reference evidence="2" key="1">
    <citation type="submission" date="2019-07" db="EMBL/GenBank/DDBJ databases">
        <title>Hyphodiscus hymeniophilus genome sequencing and assembly.</title>
        <authorList>
            <person name="Kramer G."/>
            <person name="Nodwell J."/>
        </authorList>
    </citation>
    <scope>NUCLEOTIDE SEQUENCE</scope>
    <source>
        <strain evidence="2">ATCC 34498</strain>
    </source>
</reference>
<evidence type="ECO:0000313" key="3">
    <source>
        <dbReference type="Proteomes" id="UP000785200"/>
    </source>
</evidence>
<feature type="region of interest" description="Disordered" evidence="1">
    <location>
        <begin position="59"/>
        <end position="175"/>
    </location>
</feature>
<feature type="compositionally biased region" description="Low complexity" evidence="1">
    <location>
        <begin position="135"/>
        <end position="153"/>
    </location>
</feature>
<dbReference type="InterPro" id="IPR053221">
    <property type="entry name" value="Burnettramic_acid_biosynth"/>
</dbReference>
<dbReference type="OrthoDB" id="3068835at2759"/>
<feature type="compositionally biased region" description="Polar residues" evidence="1">
    <location>
        <begin position="1"/>
        <end position="10"/>
    </location>
</feature>
<organism evidence="2 3">
    <name type="scientific">Hyphodiscus hymeniophilus</name>
    <dbReference type="NCBI Taxonomy" id="353542"/>
    <lineage>
        <taxon>Eukaryota</taxon>
        <taxon>Fungi</taxon>
        <taxon>Dikarya</taxon>
        <taxon>Ascomycota</taxon>
        <taxon>Pezizomycotina</taxon>
        <taxon>Leotiomycetes</taxon>
        <taxon>Helotiales</taxon>
        <taxon>Hyphodiscaceae</taxon>
        <taxon>Hyphodiscus</taxon>
    </lineage>
</organism>
<feature type="compositionally biased region" description="Basic and acidic residues" evidence="1">
    <location>
        <begin position="436"/>
        <end position="453"/>
    </location>
</feature>
<feature type="compositionally biased region" description="Polar residues" evidence="1">
    <location>
        <begin position="160"/>
        <end position="175"/>
    </location>
</feature>
<comment type="caution">
    <text evidence="2">The sequence shown here is derived from an EMBL/GenBank/DDBJ whole genome shotgun (WGS) entry which is preliminary data.</text>
</comment>
<feature type="region of interest" description="Disordered" evidence="1">
    <location>
        <begin position="378"/>
        <end position="481"/>
    </location>
</feature>
<dbReference type="PANTHER" id="PTHR38887">
    <property type="entry name" value="CHROMOSOME 21, WHOLE GENOME SHOTGUN SEQUENCE"/>
    <property type="match status" value="1"/>
</dbReference>
<feature type="compositionally biased region" description="Low complexity" evidence="1">
    <location>
        <begin position="63"/>
        <end position="74"/>
    </location>
</feature>
<dbReference type="PANTHER" id="PTHR38887:SF1">
    <property type="entry name" value="RAS MODIFICATION PROTEIN ERF4"/>
    <property type="match status" value="1"/>
</dbReference>
<dbReference type="EMBL" id="VNKQ01000011">
    <property type="protein sequence ID" value="KAG0648097.1"/>
    <property type="molecule type" value="Genomic_DNA"/>
</dbReference>
<name>A0A9P6VI18_9HELO</name>
<evidence type="ECO:0000256" key="1">
    <source>
        <dbReference type="SAM" id="MobiDB-lite"/>
    </source>
</evidence>
<accession>A0A9P6VI18</accession>